<gene>
    <name evidence="9" type="ordered locus">Thicy_0811</name>
</gene>
<dbReference type="EMBL" id="CP002776">
    <property type="protein sequence ID" value="AEG31583.1"/>
    <property type="molecule type" value="Genomic_DNA"/>
</dbReference>
<keyword evidence="1" id="KW-1003">Cell membrane</keyword>
<feature type="coiled-coil region" evidence="5">
    <location>
        <begin position="71"/>
        <end position="98"/>
    </location>
</feature>
<organism evidence="9 10">
    <name type="scientific">Thiomicrospira cyclica (strain DSM 14477 / JCM 11371 / ALM1)</name>
    <name type="common">Thioalkalimicrobium cyclicum</name>
    <dbReference type="NCBI Taxonomy" id="717773"/>
    <lineage>
        <taxon>Bacteria</taxon>
        <taxon>Pseudomonadati</taxon>
        <taxon>Pseudomonadota</taxon>
        <taxon>Gammaproteobacteria</taxon>
        <taxon>Thiotrichales</taxon>
        <taxon>Piscirickettsiaceae</taxon>
        <taxon>Thiomicrospira</taxon>
    </lineage>
</organism>
<evidence type="ECO:0000256" key="4">
    <source>
        <dbReference type="ARBA" id="ARBA00023136"/>
    </source>
</evidence>
<dbReference type="Pfam" id="PF06305">
    <property type="entry name" value="LapA_dom"/>
    <property type="match status" value="1"/>
</dbReference>
<dbReference type="HOGENOM" id="CLU_160072_5_0_6"/>
<protein>
    <recommendedName>
        <fullName evidence="8">Lipopolysaccharide assembly protein A domain-containing protein</fullName>
    </recommendedName>
</protein>
<keyword evidence="10" id="KW-1185">Reference proteome</keyword>
<evidence type="ECO:0000313" key="10">
    <source>
        <dbReference type="Proteomes" id="UP000009232"/>
    </source>
</evidence>
<evidence type="ECO:0000256" key="5">
    <source>
        <dbReference type="SAM" id="Coils"/>
    </source>
</evidence>
<keyword evidence="5" id="KW-0175">Coiled coil</keyword>
<feature type="domain" description="Lipopolysaccharide assembly protein A" evidence="8">
    <location>
        <begin position="24"/>
        <end position="85"/>
    </location>
</feature>
<keyword evidence="4 7" id="KW-0472">Membrane</keyword>
<keyword evidence="2 7" id="KW-0812">Transmembrane</keyword>
<dbReference type="AlphaFoldDB" id="F6DCJ7"/>
<evidence type="ECO:0000256" key="7">
    <source>
        <dbReference type="SAM" id="Phobius"/>
    </source>
</evidence>
<dbReference type="STRING" id="717773.Thicy_0811"/>
<dbReference type="OrthoDB" id="5612711at2"/>
<accession>F6DCJ7</accession>
<feature type="compositionally biased region" description="Polar residues" evidence="6">
    <location>
        <begin position="100"/>
        <end position="119"/>
    </location>
</feature>
<reference evidence="9 10" key="1">
    <citation type="submission" date="2011-05" db="EMBL/GenBank/DDBJ databases">
        <title>Complete sequence of Thioalkalimicrobium cyclicum ALM1.</title>
        <authorList>
            <consortium name="US DOE Joint Genome Institute"/>
            <person name="Lucas S."/>
            <person name="Han J."/>
            <person name="Lapidus A."/>
            <person name="Cheng J.-F."/>
            <person name="Goodwin L."/>
            <person name="Pitluck S."/>
            <person name="Peters L."/>
            <person name="Mikhailova N."/>
            <person name="Davenport K."/>
            <person name="Han C."/>
            <person name="Tapia R."/>
            <person name="Land M."/>
            <person name="Hauser L."/>
            <person name="Kyrpides N."/>
            <person name="Ivanova N."/>
            <person name="Pagani I."/>
            <person name="Kappler U."/>
            <person name="Woyke T."/>
        </authorList>
    </citation>
    <scope>NUCLEOTIDE SEQUENCE [LARGE SCALE GENOMIC DNA]</scope>
    <source>
        <strain evidence="10">DSM 14477 / JCM 11371 / ALM1</strain>
    </source>
</reference>
<sequence length="119" mass="13573">MRRIVSLISFAIFLLFGVAMALLNPHLVMFDSFFYQTSLPLSILLTLSFLVGLFLAGLLMSTKLWSVQWHLKKSNKKLKYQEAEILQLKKNLNHLEAQAEVQQTPTTAENTPNPLLSIR</sequence>
<evidence type="ECO:0000256" key="6">
    <source>
        <dbReference type="SAM" id="MobiDB-lite"/>
    </source>
</evidence>
<dbReference type="InterPro" id="IPR010445">
    <property type="entry name" value="LapA_dom"/>
</dbReference>
<dbReference type="Proteomes" id="UP000009232">
    <property type="component" value="Chromosome"/>
</dbReference>
<evidence type="ECO:0000256" key="2">
    <source>
        <dbReference type="ARBA" id="ARBA00022692"/>
    </source>
</evidence>
<feature type="region of interest" description="Disordered" evidence="6">
    <location>
        <begin position="99"/>
        <end position="119"/>
    </location>
</feature>
<evidence type="ECO:0000256" key="1">
    <source>
        <dbReference type="ARBA" id="ARBA00022475"/>
    </source>
</evidence>
<evidence type="ECO:0000259" key="8">
    <source>
        <dbReference type="Pfam" id="PF06305"/>
    </source>
</evidence>
<proteinExistence type="predicted"/>
<name>F6DCJ7_THICA</name>
<dbReference type="RefSeq" id="WP_013835361.1">
    <property type="nucleotide sequence ID" value="NC_015581.1"/>
</dbReference>
<dbReference type="GO" id="GO:0005886">
    <property type="term" value="C:plasma membrane"/>
    <property type="evidence" value="ECO:0007669"/>
    <property type="project" value="InterPro"/>
</dbReference>
<dbReference type="KEGG" id="tcy:Thicy_0811"/>
<feature type="transmembrane region" description="Helical" evidence="7">
    <location>
        <begin position="37"/>
        <end position="60"/>
    </location>
</feature>
<evidence type="ECO:0000313" key="9">
    <source>
        <dbReference type="EMBL" id="AEG31583.1"/>
    </source>
</evidence>
<evidence type="ECO:0000256" key="3">
    <source>
        <dbReference type="ARBA" id="ARBA00022989"/>
    </source>
</evidence>
<dbReference type="eggNOG" id="COG5416">
    <property type="taxonomic scope" value="Bacteria"/>
</dbReference>
<keyword evidence="3 7" id="KW-1133">Transmembrane helix</keyword>